<dbReference type="Pfam" id="PF18962">
    <property type="entry name" value="Por_Secre_tail"/>
    <property type="match status" value="1"/>
</dbReference>
<feature type="domain" description="Secretion system C-terminal sorting" evidence="3">
    <location>
        <begin position="605"/>
        <end position="669"/>
    </location>
</feature>
<keyword evidence="1 2" id="KW-0732">Signal</keyword>
<feature type="chain" id="PRO_5015478363" description="Secretion system C-terminal sorting domain-containing protein" evidence="2">
    <location>
        <begin position="20"/>
        <end position="670"/>
    </location>
</feature>
<protein>
    <recommendedName>
        <fullName evidence="3">Secretion system C-terminal sorting domain-containing protein</fullName>
    </recommendedName>
</protein>
<organism evidence="4 5">
    <name type="scientific">Apibacter adventoris</name>
    <dbReference type="NCBI Taxonomy" id="1679466"/>
    <lineage>
        <taxon>Bacteria</taxon>
        <taxon>Pseudomonadati</taxon>
        <taxon>Bacteroidota</taxon>
        <taxon>Flavobacteriia</taxon>
        <taxon>Flavobacteriales</taxon>
        <taxon>Weeksellaceae</taxon>
        <taxon>Apibacter</taxon>
    </lineage>
</organism>
<sequence length="670" mass="74287">MKINFTPLLFVLGFITAHSQITTNGQAQMFVSSKTLVYSTGDIAINGDKSKITNRGNIRIKDGTYNNKSTDEDSGILLTYTDEQNYGQLIINSPKKATGKIKMEKVLTGYNKYAYFGSPFSDYKFEDFAKDVTGSVINFVPPCKTSKGKEGVAEPASDYCSKWGQVPIFVWNNEQFRYDPDDGKQTNNVFTPGLFYDIRKSKYSGLDSKVTFTGIPYVADQSTTPIKYPERNFKIAKYDKNKEAVNVYSVKYYTYISDVFVPGIESSFNESTDNSTLNAPNAKFADKTLQLFNPFTSNLDLKTLTNNYTGLVGIGSYGGVTVPAESKKRYSQNVSAVTIAPSGGLVGPVNLSIIPPMTNFFIKAAPNSEGGATTLDLYNSNNQTFETSGYAFPTSNSVITKKLTSTSDNIYQINLRLFNKSKDIFYNETYIASGSEFETAVIHKNEVYSSNSSNERTSIYTLPEAKTGGIDPNLADVKLYINVMNSSSEKIAIPVGIEINKADGSTFVITSELAENGKLLAKGINKFNDSNADFYFHDKKLGKSILIDANFNYEFTQNESTNDRFEIYWGKNKINGGIGEEIINGPDEAVALDGLTIVYKSEDEYKVHFNKNWKKADVKVFSILGQLISSAKNINTEDDYLLPIKNVSSSMFIVKITNEKGDTITKKIIK</sequence>
<dbReference type="OrthoDB" id="1272926at2"/>
<dbReference type="EMBL" id="PSZM01000001">
    <property type="protein sequence ID" value="PQL95323.1"/>
    <property type="molecule type" value="Genomic_DNA"/>
</dbReference>
<name>A0A2S8AGB4_9FLAO</name>
<evidence type="ECO:0000259" key="3">
    <source>
        <dbReference type="Pfam" id="PF18962"/>
    </source>
</evidence>
<dbReference type="AlphaFoldDB" id="A0A2S8AGB4"/>
<evidence type="ECO:0000313" key="5">
    <source>
        <dbReference type="Proteomes" id="UP000238042"/>
    </source>
</evidence>
<comment type="caution">
    <text evidence="4">The sequence shown here is derived from an EMBL/GenBank/DDBJ whole genome shotgun (WGS) entry which is preliminary data.</text>
</comment>
<dbReference type="Proteomes" id="UP000238042">
    <property type="component" value="Unassembled WGS sequence"/>
</dbReference>
<gene>
    <name evidence="4" type="ORF">C4S77_00560</name>
</gene>
<reference evidence="4 5" key="1">
    <citation type="submission" date="2018-02" db="EMBL/GenBank/DDBJ databases">
        <title>Genome sequences of Apibacter spp., gut symbionts of Asian honey bees.</title>
        <authorList>
            <person name="Kwong W.K."/>
            <person name="Steele M.I."/>
            <person name="Moran N.A."/>
        </authorList>
    </citation>
    <scope>NUCLEOTIDE SEQUENCE [LARGE SCALE GENOMIC DNA]</scope>
    <source>
        <strain evidence="5">wkB301</strain>
    </source>
</reference>
<dbReference type="InterPro" id="IPR026444">
    <property type="entry name" value="Secre_tail"/>
</dbReference>
<keyword evidence="5" id="KW-1185">Reference proteome</keyword>
<feature type="signal peptide" evidence="2">
    <location>
        <begin position="1"/>
        <end position="19"/>
    </location>
</feature>
<evidence type="ECO:0000313" key="4">
    <source>
        <dbReference type="EMBL" id="PQL95323.1"/>
    </source>
</evidence>
<dbReference type="NCBIfam" id="TIGR04183">
    <property type="entry name" value="Por_Secre_tail"/>
    <property type="match status" value="1"/>
</dbReference>
<evidence type="ECO:0000256" key="1">
    <source>
        <dbReference type="ARBA" id="ARBA00022729"/>
    </source>
</evidence>
<evidence type="ECO:0000256" key="2">
    <source>
        <dbReference type="SAM" id="SignalP"/>
    </source>
</evidence>
<dbReference type="RefSeq" id="WP_105245293.1">
    <property type="nucleotide sequence ID" value="NZ_PSZM01000001.1"/>
</dbReference>
<proteinExistence type="predicted"/>
<accession>A0A2S8AGB4</accession>